<gene>
    <name evidence="11" type="ORF">FRX48_04333</name>
</gene>
<dbReference type="EMBL" id="VXIT01000006">
    <property type="protein sequence ID" value="KAA6412181.1"/>
    <property type="molecule type" value="Genomic_DNA"/>
</dbReference>
<comment type="subcellular location">
    <subcellularLocation>
        <location evidence="1">Golgi apparatus membrane</location>
        <topology evidence="1">Single-pass type II membrane protein</topology>
    </subcellularLocation>
</comment>
<evidence type="ECO:0000256" key="3">
    <source>
        <dbReference type="ARBA" id="ARBA00009105"/>
    </source>
</evidence>
<comment type="pathway">
    <text evidence="2">Protein modification; protein glycosylation.</text>
</comment>
<evidence type="ECO:0000313" key="12">
    <source>
        <dbReference type="Proteomes" id="UP000324767"/>
    </source>
</evidence>
<keyword evidence="8" id="KW-0333">Golgi apparatus</keyword>
<evidence type="ECO:0000313" key="11">
    <source>
        <dbReference type="EMBL" id="KAA6412181.1"/>
    </source>
</evidence>
<accession>A0A5M8PRM8</accession>
<dbReference type="OrthoDB" id="4484309at2759"/>
<keyword evidence="6" id="KW-0735">Signal-anchor</keyword>
<evidence type="ECO:0000256" key="4">
    <source>
        <dbReference type="ARBA" id="ARBA00022679"/>
    </source>
</evidence>
<evidence type="ECO:0000256" key="10">
    <source>
        <dbReference type="SAM" id="Phobius"/>
    </source>
</evidence>
<evidence type="ECO:0000256" key="1">
    <source>
        <dbReference type="ARBA" id="ARBA00004323"/>
    </source>
</evidence>
<keyword evidence="7 10" id="KW-1133">Transmembrane helix</keyword>
<organism evidence="11 12">
    <name type="scientific">Lasallia pustulata</name>
    <dbReference type="NCBI Taxonomy" id="136370"/>
    <lineage>
        <taxon>Eukaryota</taxon>
        <taxon>Fungi</taxon>
        <taxon>Dikarya</taxon>
        <taxon>Ascomycota</taxon>
        <taxon>Pezizomycotina</taxon>
        <taxon>Lecanoromycetes</taxon>
        <taxon>OSLEUM clade</taxon>
        <taxon>Umbilicariomycetidae</taxon>
        <taxon>Umbilicariales</taxon>
        <taxon>Umbilicariaceae</taxon>
        <taxon>Lasallia</taxon>
    </lineage>
</organism>
<dbReference type="GO" id="GO:0046354">
    <property type="term" value="P:mannan biosynthetic process"/>
    <property type="evidence" value="ECO:0007669"/>
    <property type="project" value="TreeGrafter"/>
</dbReference>
<keyword evidence="5 10" id="KW-0812">Transmembrane</keyword>
<dbReference type="Pfam" id="PF11051">
    <property type="entry name" value="Mannosyl_trans3"/>
    <property type="match status" value="2"/>
</dbReference>
<evidence type="ECO:0000256" key="7">
    <source>
        <dbReference type="ARBA" id="ARBA00022989"/>
    </source>
</evidence>
<dbReference type="InterPro" id="IPR022751">
    <property type="entry name" value="Alpha_mannosyltransferase"/>
</dbReference>
<comment type="similarity">
    <text evidence="3">Belongs to the MNN1/MNT family.</text>
</comment>
<dbReference type="PANTHER" id="PTHR31646">
    <property type="entry name" value="ALPHA-1,2-MANNOSYLTRANSFERASE MNN2"/>
    <property type="match status" value="1"/>
</dbReference>
<protein>
    <recommendedName>
        <fullName evidence="13">Nucleotide-diphospho-sugar transferase</fullName>
    </recommendedName>
</protein>
<evidence type="ECO:0000256" key="6">
    <source>
        <dbReference type="ARBA" id="ARBA00022968"/>
    </source>
</evidence>
<reference evidence="11 12" key="1">
    <citation type="submission" date="2019-09" db="EMBL/GenBank/DDBJ databases">
        <title>The hologenome of the rock-dwelling lichen Lasallia pustulata.</title>
        <authorList>
            <person name="Greshake Tzovaras B."/>
            <person name="Segers F."/>
            <person name="Bicker A."/>
            <person name="Dal Grande F."/>
            <person name="Otte J."/>
            <person name="Hankeln T."/>
            <person name="Schmitt I."/>
            <person name="Ebersberger I."/>
        </authorList>
    </citation>
    <scope>NUCLEOTIDE SEQUENCE [LARGE SCALE GENOMIC DNA]</scope>
    <source>
        <strain evidence="11">A1-1</strain>
    </source>
</reference>
<evidence type="ECO:0000256" key="8">
    <source>
        <dbReference type="ARBA" id="ARBA00023034"/>
    </source>
</evidence>
<dbReference type="AlphaFoldDB" id="A0A5M8PRM8"/>
<proteinExistence type="inferred from homology"/>
<name>A0A5M8PRM8_9LECA</name>
<dbReference type="Proteomes" id="UP000324767">
    <property type="component" value="Unassembled WGS sequence"/>
</dbReference>
<comment type="caution">
    <text evidence="11">The sequence shown here is derived from an EMBL/GenBank/DDBJ whole genome shotgun (WGS) entry which is preliminary data.</text>
</comment>
<keyword evidence="9 10" id="KW-0472">Membrane</keyword>
<keyword evidence="4" id="KW-0808">Transferase</keyword>
<evidence type="ECO:0008006" key="13">
    <source>
        <dbReference type="Google" id="ProtNLM"/>
    </source>
</evidence>
<feature type="transmembrane region" description="Helical" evidence="10">
    <location>
        <begin position="20"/>
        <end position="39"/>
    </location>
</feature>
<evidence type="ECO:0000256" key="2">
    <source>
        <dbReference type="ARBA" id="ARBA00004922"/>
    </source>
</evidence>
<dbReference type="GO" id="GO:0000139">
    <property type="term" value="C:Golgi membrane"/>
    <property type="evidence" value="ECO:0007669"/>
    <property type="project" value="UniProtKB-SubCell"/>
</dbReference>
<dbReference type="InterPro" id="IPR029044">
    <property type="entry name" value="Nucleotide-diphossugar_trans"/>
</dbReference>
<evidence type="ECO:0000256" key="5">
    <source>
        <dbReference type="ARBA" id="ARBA00022692"/>
    </source>
</evidence>
<evidence type="ECO:0000256" key="9">
    <source>
        <dbReference type="ARBA" id="ARBA00023136"/>
    </source>
</evidence>
<dbReference type="SUPFAM" id="SSF53448">
    <property type="entry name" value="Nucleotide-diphospho-sugar transferases"/>
    <property type="match status" value="1"/>
</dbReference>
<dbReference type="PANTHER" id="PTHR31646:SF1">
    <property type="entry name" value="ALPHA-1,2-MANNOSYLTRANSFERASE MNN2"/>
    <property type="match status" value="1"/>
</dbReference>
<dbReference type="GO" id="GO:0000026">
    <property type="term" value="F:alpha-1,2-mannosyltransferase activity"/>
    <property type="evidence" value="ECO:0007669"/>
    <property type="project" value="TreeGrafter"/>
</dbReference>
<sequence length="535" mass="60288">MYYTKPMNFIRRRCYSAQRLKQSVTSAILIIAIYGIYIYSAPVHHITIFAPKPSPGCKTLPVPSLISDAAAASKLWERLAELFDAHKPPQDFARPDNPLGIPPPSEWETTKNWLSITPEEMEAARATQAAFVQDIPAYPEHLYNGRGLVMVIGGVYSEYGTTSLGMLRHVGSTLPVEAWMKDSSEETVGLCENLAREGIACRLLSDYVDVSGFTEGFQFKIASIFLSSFREVLFLDADNIPVRDPEIIFDSKEYQEAGAILWPDFWKSTESPMTGYITGASDEVAQAPSDMKTVEAGQMLWDKKRHWKTLCLSAYYNFHGPKYYYTLITQGGVGWGDKDTFPTALRALKAPWHLVPHPVSTMVENRPAGVAVGIAMVQYDPTIPEETAPRQTPRPLFLHCNTVKWGIRHFMCATCAEDPAEQARRNDSTHPGATFQGRYEDSSEGIYKMLRYGKRLLRLPAVEAWDPDRDQKVGFEEWDVDPERDMWMVMERIACAGVWRDEVACQRTREHLEGTFGVVQGTLWEGGRWDGCVEG</sequence>